<keyword evidence="4 5" id="KW-0479">Metal-binding</keyword>
<feature type="binding site" evidence="5">
    <location>
        <position position="94"/>
    </location>
    <ligand>
        <name>a divalent metal cation</name>
        <dbReference type="ChEBI" id="CHEBI:60240"/>
        <label>1</label>
    </ligand>
</feature>
<name>A0A1A9BJP1_9ACTN</name>
<dbReference type="SUPFAM" id="SSF102705">
    <property type="entry name" value="NIF3 (NGG1p interacting factor 3)-like"/>
    <property type="match status" value="1"/>
</dbReference>
<dbReference type="EMBL" id="FLRH01000004">
    <property type="protein sequence ID" value="SBT69174.1"/>
    <property type="molecule type" value="Genomic_DNA"/>
</dbReference>
<feature type="binding site" evidence="5">
    <location>
        <position position="270"/>
    </location>
    <ligand>
        <name>a divalent metal cation</name>
        <dbReference type="ChEBI" id="CHEBI:60240"/>
        <label>1</label>
    </ligand>
</feature>
<dbReference type="RefSeq" id="WP_091583431.1">
    <property type="nucleotide sequence ID" value="NZ_FLRH01000004.1"/>
</dbReference>
<reference evidence="7" key="1">
    <citation type="submission" date="2016-06" db="EMBL/GenBank/DDBJ databases">
        <authorList>
            <person name="Varghese N."/>
            <person name="Submissions Spin"/>
        </authorList>
    </citation>
    <scope>NUCLEOTIDE SEQUENCE [LARGE SCALE GENOMIC DNA]</scope>
    <source>
        <strain evidence="7">DSM 45794</strain>
    </source>
</reference>
<comment type="subunit">
    <text evidence="2">Homohexamer.</text>
</comment>
<evidence type="ECO:0000313" key="6">
    <source>
        <dbReference type="EMBL" id="SBT69174.1"/>
    </source>
</evidence>
<dbReference type="Proteomes" id="UP000199558">
    <property type="component" value="Unassembled WGS sequence"/>
</dbReference>
<accession>A0A1A9BJP1</accession>
<keyword evidence="7" id="KW-1185">Reference proteome</keyword>
<comment type="similarity">
    <text evidence="1">Belongs to the GTP cyclohydrolase I type 2/NIF3 family.</text>
</comment>
<sequence>MDLDRIVAALDRLFELDTAPPDTAMARHLPRVHEEVGTDWRGFVEPRFAERFNGLMRRGRPDVGTVYGACFPSAEVLDAWLAVAEPGDLLVTHHPIDVRNGSPEDDTWAEGFVPIDPARLRAVAERGLSLYSCHAPMDVSLRVGTAAAVVEALDGTVVDRFWPYGDGHAGLVADVPPVSSAALVRRARELFGVTTVEVEGATRDVVTRVAVVGGIGDHVEQMALAERLGAQAYLTGELHVRIEGEYGRSKFAAVRAFAATTGMTLIGVSHAASEHLVVETQLRRWFAEELGLTLHPIREPRWWR</sequence>
<dbReference type="Gene3D" id="3.40.1390.30">
    <property type="entry name" value="NIF3 (NGG1p interacting factor 3)-like"/>
    <property type="match status" value="2"/>
</dbReference>
<dbReference type="GO" id="GO:0016787">
    <property type="term" value="F:hydrolase activity"/>
    <property type="evidence" value="ECO:0007669"/>
    <property type="project" value="UniProtKB-KW"/>
</dbReference>
<feature type="binding site" evidence="5">
    <location>
        <position position="274"/>
    </location>
    <ligand>
        <name>a divalent metal cation</name>
        <dbReference type="ChEBI" id="CHEBI:60240"/>
        <label>1</label>
    </ligand>
</feature>
<organism evidence="6 7">
    <name type="scientific">Micromonospora sediminicola</name>
    <dbReference type="NCBI Taxonomy" id="946078"/>
    <lineage>
        <taxon>Bacteria</taxon>
        <taxon>Bacillati</taxon>
        <taxon>Actinomycetota</taxon>
        <taxon>Actinomycetes</taxon>
        <taxon>Micromonosporales</taxon>
        <taxon>Micromonosporaceae</taxon>
        <taxon>Micromonospora</taxon>
    </lineage>
</organism>
<evidence type="ECO:0000256" key="1">
    <source>
        <dbReference type="ARBA" id="ARBA00006964"/>
    </source>
</evidence>
<feature type="binding site" evidence="5">
    <location>
        <position position="93"/>
    </location>
    <ligand>
        <name>a divalent metal cation</name>
        <dbReference type="ChEBI" id="CHEBI:60240"/>
        <label>1</label>
    </ligand>
</feature>
<evidence type="ECO:0000256" key="2">
    <source>
        <dbReference type="ARBA" id="ARBA00011643"/>
    </source>
</evidence>
<dbReference type="InterPro" id="IPR036069">
    <property type="entry name" value="DUF34/NIF3_sf"/>
</dbReference>
<evidence type="ECO:0000313" key="7">
    <source>
        <dbReference type="Proteomes" id="UP000199558"/>
    </source>
</evidence>
<dbReference type="PANTHER" id="PTHR13799:SF14">
    <property type="entry name" value="GTP CYCLOHYDROLASE 1 TYPE 2 HOMOLOG"/>
    <property type="match status" value="1"/>
</dbReference>
<keyword evidence="6" id="KW-0378">Hydrolase</keyword>
<evidence type="ECO:0000256" key="5">
    <source>
        <dbReference type="PIRSR" id="PIRSR602678-1"/>
    </source>
</evidence>
<feature type="binding site" evidence="5">
    <location>
        <position position="138"/>
    </location>
    <ligand>
        <name>a divalent metal cation</name>
        <dbReference type="ChEBI" id="CHEBI:60240"/>
        <label>1</label>
    </ligand>
</feature>
<gene>
    <name evidence="6" type="ORF">GA0070622_6293</name>
</gene>
<dbReference type="STRING" id="946078.GA0070622_6293"/>
<protein>
    <recommendedName>
        <fullName evidence="3">GTP cyclohydrolase 1 type 2 homolog</fullName>
    </recommendedName>
</protein>
<dbReference type="AlphaFoldDB" id="A0A1A9BJP1"/>
<dbReference type="GO" id="GO:0005737">
    <property type="term" value="C:cytoplasm"/>
    <property type="evidence" value="ECO:0007669"/>
    <property type="project" value="TreeGrafter"/>
</dbReference>
<proteinExistence type="inferred from homology"/>
<dbReference type="OrthoDB" id="12727at2"/>
<evidence type="ECO:0000256" key="4">
    <source>
        <dbReference type="ARBA" id="ARBA00022723"/>
    </source>
</evidence>
<dbReference type="InterPro" id="IPR002678">
    <property type="entry name" value="DUF34/NIF3"/>
</dbReference>
<dbReference type="GO" id="GO:0046872">
    <property type="term" value="F:metal ion binding"/>
    <property type="evidence" value="ECO:0007669"/>
    <property type="project" value="UniProtKB-KW"/>
</dbReference>
<dbReference type="Pfam" id="PF01784">
    <property type="entry name" value="DUF34_NIF3"/>
    <property type="match status" value="1"/>
</dbReference>
<evidence type="ECO:0000256" key="3">
    <source>
        <dbReference type="ARBA" id="ARBA00022112"/>
    </source>
</evidence>
<dbReference type="PANTHER" id="PTHR13799">
    <property type="entry name" value="NGG1 INTERACTING FACTOR 3"/>
    <property type="match status" value="1"/>
</dbReference>